<protein>
    <submittedName>
        <fullName evidence="4">Hypoxic response protein 1</fullName>
    </submittedName>
</protein>
<evidence type="ECO:0000256" key="1">
    <source>
        <dbReference type="ARBA" id="ARBA00023122"/>
    </source>
</evidence>
<dbReference type="InterPro" id="IPR051257">
    <property type="entry name" value="Diverse_CBS-Domain"/>
</dbReference>
<feature type="domain" description="CBS" evidence="3">
    <location>
        <begin position="26"/>
        <end position="86"/>
    </location>
</feature>
<dbReference type="OrthoDB" id="8558412at2"/>
<dbReference type="Gene3D" id="3.10.580.10">
    <property type="entry name" value="CBS-domain"/>
    <property type="match status" value="1"/>
</dbReference>
<keyword evidence="5" id="KW-1185">Reference proteome</keyword>
<dbReference type="PANTHER" id="PTHR43080:SF2">
    <property type="entry name" value="CBS DOMAIN-CONTAINING PROTEIN"/>
    <property type="match status" value="1"/>
</dbReference>
<organism evidence="4 5">
    <name type="scientific">Tepidimonas sediminis</name>
    <dbReference type="NCBI Taxonomy" id="2588941"/>
    <lineage>
        <taxon>Bacteria</taxon>
        <taxon>Pseudomonadati</taxon>
        <taxon>Pseudomonadota</taxon>
        <taxon>Betaproteobacteria</taxon>
        <taxon>Burkholderiales</taxon>
        <taxon>Tepidimonas</taxon>
    </lineage>
</organism>
<evidence type="ECO:0000313" key="5">
    <source>
        <dbReference type="Proteomes" id="UP000320225"/>
    </source>
</evidence>
<dbReference type="Proteomes" id="UP000320225">
    <property type="component" value="Unassembled WGS sequence"/>
</dbReference>
<evidence type="ECO:0000259" key="3">
    <source>
        <dbReference type="PROSITE" id="PS51371"/>
    </source>
</evidence>
<gene>
    <name evidence="4" type="primary">hrp1</name>
    <name evidence="4" type="ORF">Tsedi_00080</name>
</gene>
<dbReference type="Pfam" id="PF03445">
    <property type="entry name" value="DUF294"/>
    <property type="match status" value="1"/>
</dbReference>
<dbReference type="Pfam" id="PF10335">
    <property type="entry name" value="DUF294_C"/>
    <property type="match status" value="1"/>
</dbReference>
<dbReference type="GO" id="GO:0008773">
    <property type="term" value="F:[protein-PII] uridylyltransferase activity"/>
    <property type="evidence" value="ECO:0007669"/>
    <property type="project" value="InterPro"/>
</dbReference>
<dbReference type="SUPFAM" id="SSF54631">
    <property type="entry name" value="CBS-domain pair"/>
    <property type="match status" value="1"/>
</dbReference>
<feature type="domain" description="CBS" evidence="3">
    <location>
        <begin position="90"/>
        <end position="145"/>
    </location>
</feature>
<comment type="caution">
    <text evidence="4">The sequence shown here is derived from an EMBL/GenBank/DDBJ whole genome shotgun (WGS) entry which is preliminary data.</text>
</comment>
<dbReference type="PROSITE" id="PS51371">
    <property type="entry name" value="CBS"/>
    <property type="match status" value="2"/>
</dbReference>
<dbReference type="InterPro" id="IPR005105">
    <property type="entry name" value="GlnD_Uridyltrans_N"/>
</dbReference>
<proteinExistence type="predicted"/>
<evidence type="ECO:0000256" key="2">
    <source>
        <dbReference type="PROSITE-ProRule" id="PRU00703"/>
    </source>
</evidence>
<dbReference type="PANTHER" id="PTHR43080">
    <property type="entry name" value="CBS DOMAIN-CONTAINING PROTEIN CBSX3, MITOCHONDRIAL"/>
    <property type="match status" value="1"/>
</dbReference>
<keyword evidence="1 2" id="KW-0129">CBS domain</keyword>
<reference evidence="4 5" key="1">
    <citation type="submission" date="2019-07" db="EMBL/GenBank/DDBJ databases">
        <title>Tepidimonas sediminis YIM 72259 draft genome.</title>
        <authorList>
            <person name="Da Costa M.S."/>
            <person name="Froufe H.J.C."/>
            <person name="Egas C."/>
            <person name="Albuquerque L."/>
        </authorList>
    </citation>
    <scope>NUCLEOTIDE SEQUENCE [LARGE SCALE GENOMIC DNA]</scope>
    <source>
        <strain evidence="4 5">YIM 72259</strain>
    </source>
</reference>
<dbReference type="CDD" id="cd05401">
    <property type="entry name" value="NT_GlnE_GlnD_like"/>
    <property type="match status" value="1"/>
</dbReference>
<dbReference type="InterPro" id="IPR046342">
    <property type="entry name" value="CBS_dom_sf"/>
</dbReference>
<sequence length="487" mass="53463">MRPMSDPAPALDDSLTLSTTPVRALLRRAPVCVPPELPIRAAAQRMREHGVSSVLVTQDGALLGIVTDRDLRNRVLAVGLDPQRPVIEVATTALQTVDIGDAAFDALLLMARLNIHHVPVTDGGRVVGLISSTDLHQRQSDSAVVLAQAIHQQDDVEDLRQVASRIGALQRQLVAAGTSAHAMGRVVSAMTDALTVRLLQLAERKLGPAPVPYAWVAAGSQGRNEQTAKSDQDNCLVLDDAYDEARHGAYFEALARFVCDGLNACGYVYCPGEMMAMTAQWRQPLARWREYFRRWIDTPDPKALMLTCVFFDQRFVAGERSLLETLRAEVLARTPSQRIFLAHMVGNALTHTPPLNWLGHLQTIRHGEHAGTIDLKHGAIVPIIDLARVYALAGGIAAVNTRERLLHSAESGEISAARARDLVDALEFLTTLRVQHQARLLEAGHAADNHLRLEELSDLERRHLKDAFAVVKDLQGVLEKRYLAGRL</sequence>
<dbReference type="SMART" id="SM00116">
    <property type="entry name" value="CBS"/>
    <property type="match status" value="2"/>
</dbReference>
<dbReference type="InterPro" id="IPR000644">
    <property type="entry name" value="CBS_dom"/>
</dbReference>
<dbReference type="InterPro" id="IPR018821">
    <property type="entry name" value="DUF294_put_nucleoTrafse_sb-bd"/>
</dbReference>
<dbReference type="AlphaFoldDB" id="A0A554WUI5"/>
<dbReference type="CDD" id="cd04587">
    <property type="entry name" value="CBS_pair_CAP-ED_NT_Pol-beta-like_DUF294_assoc"/>
    <property type="match status" value="1"/>
</dbReference>
<dbReference type="EMBL" id="VJND01000001">
    <property type="protein sequence ID" value="TSE27250.1"/>
    <property type="molecule type" value="Genomic_DNA"/>
</dbReference>
<dbReference type="Pfam" id="PF00571">
    <property type="entry name" value="CBS"/>
    <property type="match status" value="2"/>
</dbReference>
<evidence type="ECO:0000313" key="4">
    <source>
        <dbReference type="EMBL" id="TSE27250.1"/>
    </source>
</evidence>
<name>A0A554WUI5_9BURK</name>
<accession>A0A554WUI5</accession>